<keyword evidence="4" id="KW-1185">Reference proteome</keyword>
<evidence type="ECO:0000256" key="2">
    <source>
        <dbReference type="ARBA" id="ARBA00023239"/>
    </source>
</evidence>
<gene>
    <name evidence="3" type="ORF">PCOR1329_LOCUS3755</name>
</gene>
<evidence type="ECO:0000313" key="3">
    <source>
        <dbReference type="EMBL" id="CAK0793457.1"/>
    </source>
</evidence>
<dbReference type="Pfam" id="PF02666">
    <property type="entry name" value="PS_Dcarbxylase"/>
    <property type="match status" value="1"/>
</dbReference>
<evidence type="ECO:0000313" key="4">
    <source>
        <dbReference type="Proteomes" id="UP001189429"/>
    </source>
</evidence>
<proteinExistence type="predicted"/>
<dbReference type="InterPro" id="IPR003817">
    <property type="entry name" value="PS_Dcarbxylase"/>
</dbReference>
<accession>A0ABN9PNT8</accession>
<name>A0ABN9PNT8_9DINO</name>
<reference evidence="3" key="1">
    <citation type="submission" date="2023-10" db="EMBL/GenBank/DDBJ databases">
        <authorList>
            <person name="Chen Y."/>
            <person name="Shah S."/>
            <person name="Dougan E. K."/>
            <person name="Thang M."/>
            <person name="Chan C."/>
        </authorList>
    </citation>
    <scope>NUCLEOTIDE SEQUENCE [LARGE SCALE GENOMIC DNA]</scope>
</reference>
<keyword evidence="1" id="KW-0210">Decarboxylase</keyword>
<organism evidence="3 4">
    <name type="scientific">Prorocentrum cordatum</name>
    <dbReference type="NCBI Taxonomy" id="2364126"/>
    <lineage>
        <taxon>Eukaryota</taxon>
        <taxon>Sar</taxon>
        <taxon>Alveolata</taxon>
        <taxon>Dinophyceae</taxon>
        <taxon>Prorocentrales</taxon>
        <taxon>Prorocentraceae</taxon>
        <taxon>Prorocentrum</taxon>
    </lineage>
</organism>
<protein>
    <recommendedName>
        <fullName evidence="5">Subtilisin</fullName>
    </recommendedName>
</protein>
<keyword evidence="2" id="KW-0456">Lyase</keyword>
<sequence>MRWFGSDNTGSSDTDFGVFSGFHSLVLIYDTGPYGLVAQVAVGLANVNTICPTVNAEMLSVPPGSCSGASCPEVRKGERMGFFLCGGSLNIPLLQPGAFASPDLLMGNRLGSMSAI</sequence>
<evidence type="ECO:0000256" key="1">
    <source>
        <dbReference type="ARBA" id="ARBA00022793"/>
    </source>
</evidence>
<dbReference type="EMBL" id="CAUYUJ010000971">
    <property type="protein sequence ID" value="CAK0793457.1"/>
    <property type="molecule type" value="Genomic_DNA"/>
</dbReference>
<comment type="caution">
    <text evidence="3">The sequence shown here is derived from an EMBL/GenBank/DDBJ whole genome shotgun (WGS) entry which is preliminary data.</text>
</comment>
<dbReference type="Proteomes" id="UP001189429">
    <property type="component" value="Unassembled WGS sequence"/>
</dbReference>
<evidence type="ECO:0008006" key="5">
    <source>
        <dbReference type="Google" id="ProtNLM"/>
    </source>
</evidence>